<dbReference type="RefSeq" id="WP_377130207.1">
    <property type="nucleotide sequence ID" value="NZ_JBHUHN010000001.1"/>
</dbReference>
<evidence type="ECO:0000256" key="3">
    <source>
        <dbReference type="ARBA" id="ARBA00022692"/>
    </source>
</evidence>
<feature type="transmembrane region" description="Helical" evidence="6">
    <location>
        <begin position="108"/>
        <end position="126"/>
    </location>
</feature>
<keyword evidence="5 6" id="KW-0472">Membrane</keyword>
<evidence type="ECO:0000256" key="5">
    <source>
        <dbReference type="ARBA" id="ARBA00023136"/>
    </source>
</evidence>
<sequence>MNKSIVITAAILGALAVITGAFGAHGLKAKITPAQLDIWHTAVHYNFYHVFALLFLSTLKTNSGCLTASFYLFTAGIVLFSGSLYLLACRDLLNLESSVKIIGPITPLGGVLFIAGWVTLACAAISSK</sequence>
<dbReference type="PANTHER" id="PTHR43461">
    <property type="entry name" value="TRANSMEMBRANE PROTEIN 256"/>
    <property type="match status" value="1"/>
</dbReference>
<accession>A0ABW5XUD9</accession>
<reference evidence="8" key="1">
    <citation type="journal article" date="2019" name="Int. J. Syst. Evol. Microbiol.">
        <title>The Global Catalogue of Microorganisms (GCM) 10K type strain sequencing project: providing services to taxonomists for standard genome sequencing and annotation.</title>
        <authorList>
            <consortium name="The Broad Institute Genomics Platform"/>
            <consortium name="The Broad Institute Genome Sequencing Center for Infectious Disease"/>
            <person name="Wu L."/>
            <person name="Ma J."/>
        </authorList>
    </citation>
    <scope>NUCLEOTIDE SEQUENCE [LARGE SCALE GENOMIC DNA]</scope>
    <source>
        <strain evidence="8">KCTC 52232</strain>
    </source>
</reference>
<dbReference type="PANTHER" id="PTHR43461:SF1">
    <property type="entry name" value="TRANSMEMBRANE PROTEIN 256"/>
    <property type="match status" value="1"/>
</dbReference>
<dbReference type="Proteomes" id="UP001597601">
    <property type="component" value="Unassembled WGS sequence"/>
</dbReference>
<keyword evidence="4 6" id="KW-1133">Transmembrane helix</keyword>
<dbReference type="Pfam" id="PF04241">
    <property type="entry name" value="DUF423"/>
    <property type="match status" value="1"/>
</dbReference>
<evidence type="ECO:0000256" key="2">
    <source>
        <dbReference type="ARBA" id="ARBA00009694"/>
    </source>
</evidence>
<dbReference type="InterPro" id="IPR006696">
    <property type="entry name" value="DUF423"/>
</dbReference>
<proteinExistence type="inferred from homology"/>
<evidence type="ECO:0000256" key="6">
    <source>
        <dbReference type="SAM" id="Phobius"/>
    </source>
</evidence>
<name>A0ABW5XUD9_9SPHI</name>
<comment type="similarity">
    <text evidence="2">Belongs to the UPF0382 family.</text>
</comment>
<organism evidence="7 8">
    <name type="scientific">Mucilaginibacter antarcticus</name>
    <dbReference type="NCBI Taxonomy" id="1855725"/>
    <lineage>
        <taxon>Bacteria</taxon>
        <taxon>Pseudomonadati</taxon>
        <taxon>Bacteroidota</taxon>
        <taxon>Sphingobacteriia</taxon>
        <taxon>Sphingobacteriales</taxon>
        <taxon>Sphingobacteriaceae</taxon>
        <taxon>Mucilaginibacter</taxon>
    </lineage>
</organism>
<keyword evidence="3 6" id="KW-0812">Transmembrane</keyword>
<evidence type="ECO:0000256" key="1">
    <source>
        <dbReference type="ARBA" id="ARBA00004141"/>
    </source>
</evidence>
<comment type="caution">
    <text evidence="7">The sequence shown here is derived from an EMBL/GenBank/DDBJ whole genome shotgun (WGS) entry which is preliminary data.</text>
</comment>
<evidence type="ECO:0000313" key="8">
    <source>
        <dbReference type="Proteomes" id="UP001597601"/>
    </source>
</evidence>
<evidence type="ECO:0000313" key="7">
    <source>
        <dbReference type="EMBL" id="MFD2866565.1"/>
    </source>
</evidence>
<dbReference type="EMBL" id="JBHUON010000029">
    <property type="protein sequence ID" value="MFD2866565.1"/>
    <property type="molecule type" value="Genomic_DNA"/>
</dbReference>
<feature type="transmembrane region" description="Helical" evidence="6">
    <location>
        <begin position="68"/>
        <end position="88"/>
    </location>
</feature>
<gene>
    <name evidence="7" type="ORF">ACFSYC_17850</name>
</gene>
<feature type="transmembrane region" description="Helical" evidence="6">
    <location>
        <begin position="39"/>
        <end position="56"/>
    </location>
</feature>
<comment type="subcellular location">
    <subcellularLocation>
        <location evidence="1">Membrane</location>
        <topology evidence="1">Multi-pass membrane protein</topology>
    </subcellularLocation>
</comment>
<keyword evidence="8" id="KW-1185">Reference proteome</keyword>
<protein>
    <submittedName>
        <fullName evidence="7">DUF423 domain-containing protein</fullName>
    </submittedName>
</protein>
<evidence type="ECO:0000256" key="4">
    <source>
        <dbReference type="ARBA" id="ARBA00022989"/>
    </source>
</evidence>